<keyword evidence="2" id="KW-0238">DNA-binding</keyword>
<dbReference type="RefSeq" id="WP_182998736.1">
    <property type="nucleotide sequence ID" value="NZ_JABEQJ010000027.1"/>
</dbReference>
<protein>
    <submittedName>
        <fullName evidence="5">Helix-turn-helix transcriptional regulator</fullName>
    </submittedName>
</protein>
<reference evidence="5 6" key="1">
    <citation type="submission" date="2020-04" db="EMBL/GenBank/DDBJ databases">
        <title>Description of novel Gluconacetobacter.</title>
        <authorList>
            <person name="Sombolestani A."/>
        </authorList>
    </citation>
    <scope>NUCLEOTIDE SEQUENCE [LARGE SCALE GENOMIC DNA]</scope>
    <source>
        <strain evidence="5 6">LMG 19747</strain>
    </source>
</reference>
<dbReference type="InterPro" id="IPR036388">
    <property type="entry name" value="WH-like_DNA-bd_sf"/>
</dbReference>
<dbReference type="PANTHER" id="PTHR33204:SF39">
    <property type="entry name" value="TRANSCRIPTIONAL REGULATORY PROTEIN"/>
    <property type="match status" value="1"/>
</dbReference>
<evidence type="ECO:0000256" key="1">
    <source>
        <dbReference type="ARBA" id="ARBA00023015"/>
    </source>
</evidence>
<proteinExistence type="predicted"/>
<dbReference type="InterPro" id="IPR002577">
    <property type="entry name" value="HTH_HxlR"/>
</dbReference>
<dbReference type="PROSITE" id="PS51118">
    <property type="entry name" value="HTH_HXLR"/>
    <property type="match status" value="1"/>
</dbReference>
<gene>
    <name evidence="5" type="ORF">HLH48_17380</name>
</gene>
<dbReference type="Pfam" id="PF01638">
    <property type="entry name" value="HxlR"/>
    <property type="match status" value="1"/>
</dbReference>
<dbReference type="Proteomes" id="UP000589085">
    <property type="component" value="Unassembled WGS sequence"/>
</dbReference>
<keyword evidence="3" id="KW-0804">Transcription</keyword>
<organism evidence="5 6">
    <name type="scientific">Gluconacetobacter sacchari</name>
    <dbReference type="NCBI Taxonomy" id="92759"/>
    <lineage>
        <taxon>Bacteria</taxon>
        <taxon>Pseudomonadati</taxon>
        <taxon>Pseudomonadota</taxon>
        <taxon>Alphaproteobacteria</taxon>
        <taxon>Acetobacterales</taxon>
        <taxon>Acetobacteraceae</taxon>
        <taxon>Gluconacetobacter</taxon>
    </lineage>
</organism>
<dbReference type="AlphaFoldDB" id="A0A7W4NT41"/>
<keyword evidence="1" id="KW-0805">Transcription regulation</keyword>
<comment type="caution">
    <text evidence="5">The sequence shown here is derived from an EMBL/GenBank/DDBJ whole genome shotgun (WGS) entry which is preliminary data.</text>
</comment>
<feature type="domain" description="HTH hxlR-type" evidence="4">
    <location>
        <begin position="11"/>
        <end position="110"/>
    </location>
</feature>
<name>A0A7W4NT41_9PROT</name>
<evidence type="ECO:0000256" key="3">
    <source>
        <dbReference type="ARBA" id="ARBA00023163"/>
    </source>
</evidence>
<dbReference type="SUPFAM" id="SSF46785">
    <property type="entry name" value="Winged helix' DNA-binding domain"/>
    <property type="match status" value="1"/>
</dbReference>
<dbReference type="Gene3D" id="1.10.10.10">
    <property type="entry name" value="Winged helix-like DNA-binding domain superfamily/Winged helix DNA-binding domain"/>
    <property type="match status" value="1"/>
</dbReference>
<sequence length="120" mass="13763">MTPPPRDRADCRAVSEVLSRVGDKWTMQVVVALLDGPQRFNALKRQIGDISQQMLTRTLKTLERDGMVERTVCATTPPQVEYALSALGRSLSEPVRQMAQWARAHLPIIHDNRRRYDERH</sequence>
<dbReference type="GO" id="GO:0003677">
    <property type="term" value="F:DNA binding"/>
    <property type="evidence" value="ECO:0007669"/>
    <property type="project" value="UniProtKB-KW"/>
</dbReference>
<evidence type="ECO:0000313" key="5">
    <source>
        <dbReference type="EMBL" id="MBB2161910.1"/>
    </source>
</evidence>
<dbReference type="PANTHER" id="PTHR33204">
    <property type="entry name" value="TRANSCRIPTIONAL REGULATOR, MARR FAMILY"/>
    <property type="match status" value="1"/>
</dbReference>
<dbReference type="EMBL" id="JABEQJ010000027">
    <property type="protein sequence ID" value="MBB2161910.1"/>
    <property type="molecule type" value="Genomic_DNA"/>
</dbReference>
<accession>A0A7W4NT41</accession>
<evidence type="ECO:0000313" key="6">
    <source>
        <dbReference type="Proteomes" id="UP000589085"/>
    </source>
</evidence>
<dbReference type="InterPro" id="IPR036390">
    <property type="entry name" value="WH_DNA-bd_sf"/>
</dbReference>
<evidence type="ECO:0000259" key="4">
    <source>
        <dbReference type="PROSITE" id="PS51118"/>
    </source>
</evidence>
<evidence type="ECO:0000256" key="2">
    <source>
        <dbReference type="ARBA" id="ARBA00023125"/>
    </source>
</evidence>